<dbReference type="GO" id="GO:0043041">
    <property type="term" value="P:amino acid activation for nonribosomal peptide biosynthetic process"/>
    <property type="evidence" value="ECO:0007669"/>
    <property type="project" value="TreeGrafter"/>
</dbReference>
<reference evidence="3 4" key="1">
    <citation type="submission" date="2020-04" db="EMBL/GenBank/DDBJ databases">
        <authorList>
            <person name="Wallbank WR R."/>
            <person name="Pardo Diaz C."/>
            <person name="Kozak K."/>
            <person name="Martin S."/>
            <person name="Jiggins C."/>
            <person name="Moest M."/>
            <person name="Warren A I."/>
            <person name="Byers J.R.P. K."/>
            <person name="Montejo-Kovacevich G."/>
            <person name="Yen C E."/>
        </authorList>
    </citation>
    <scope>NUCLEOTIDE SEQUENCE [LARGE SCALE GENOMIC DNA]</scope>
</reference>
<dbReference type="SUPFAM" id="SSF56801">
    <property type="entry name" value="Acetyl-CoA synthetase-like"/>
    <property type="match status" value="1"/>
</dbReference>
<dbReference type="InterPro" id="IPR020845">
    <property type="entry name" value="AMP-binding_CS"/>
</dbReference>
<dbReference type="Gene3D" id="2.130.10.10">
    <property type="entry name" value="YVTN repeat-like/Quinoprotein amine dehydrogenase"/>
    <property type="match status" value="1"/>
</dbReference>
<dbReference type="InterPro" id="IPR042099">
    <property type="entry name" value="ANL_N_sf"/>
</dbReference>
<accession>A0A8S0Z8P5</accession>
<evidence type="ECO:0000259" key="1">
    <source>
        <dbReference type="Pfam" id="PF00501"/>
    </source>
</evidence>
<dbReference type="Gene3D" id="3.40.50.12780">
    <property type="entry name" value="N-terminal domain of ligase-like"/>
    <property type="match status" value="1"/>
</dbReference>
<feature type="domain" description="AMP-dependent synthetase/ligase" evidence="1">
    <location>
        <begin position="13"/>
        <end position="343"/>
    </location>
</feature>
<evidence type="ECO:0000259" key="2">
    <source>
        <dbReference type="Pfam" id="PF13570"/>
    </source>
</evidence>
<dbReference type="PANTHER" id="PTHR44394:SF1">
    <property type="entry name" value="BETA-ALANINE-ACTIVATING ENZYME"/>
    <property type="match status" value="1"/>
</dbReference>
<dbReference type="SUPFAM" id="SSF50998">
    <property type="entry name" value="Quinoprotein alcohol dehydrogenase-like"/>
    <property type="match status" value="1"/>
</dbReference>
<dbReference type="AlphaFoldDB" id="A0A8S0Z8P5"/>
<dbReference type="Pfam" id="PF00501">
    <property type="entry name" value="AMP-binding"/>
    <property type="match status" value="1"/>
</dbReference>
<dbReference type="EMBL" id="CADEBC010000346">
    <property type="protein sequence ID" value="CAB3228759.1"/>
    <property type="molecule type" value="Genomic_DNA"/>
</dbReference>
<dbReference type="Gene3D" id="2.40.10.480">
    <property type="match status" value="1"/>
</dbReference>
<dbReference type="InterPro" id="IPR015943">
    <property type="entry name" value="WD40/YVTN_repeat-like_dom_sf"/>
</dbReference>
<dbReference type="Gene3D" id="3.30.300.30">
    <property type="match status" value="1"/>
</dbReference>
<dbReference type="Proteomes" id="UP000494106">
    <property type="component" value="Unassembled WGS sequence"/>
</dbReference>
<dbReference type="InterPro" id="IPR045851">
    <property type="entry name" value="AMP-bd_C_sf"/>
</dbReference>
<sequence>MKFERGYYDVFVKTCATHPSRVAVRYYDNGDYKNYTYSELYGVCEYISQNLQQLKCNKGVIGLVSERNILIPCVIAAAHKCSTTFMFVDPNQDVETIAKQLEFTMIVTIKSDTSENNSELFSKKPNRTVSVFNISINFYTCDYPSDPNSKLLEHHSYIAMTSGSTGEPKHIQVPIQCLQPNIDDLTKIFNITPEDVIFFSTPLTFDPSMVEILIACMNGASLLIAPDKADILFPANSQNAVTFWQTTPSRFLQFSNSDIQNIILSATSTLKILALGGEPLSSIKRLRELKDLNNKTRIFTLYGVTEMSCWACVAELDLYKLTNNREIPLGNCLSETQVVVEHHKKEHKHTGNIILVSKTRNCMILNKGKGKDEQSFLKFVDTGDIGEIKGGTIYYRGRRDDTIKRFGHKVNLQLIEVTIMQCPRVKTCACLWLPKPLLLVVYFSSETISSQELSDFLKCKLDEKHWPDKIMRVDNLPTNSHGKISKQLLYKMYEKTTGIPQSLDSLKTLFMKELNTLLKKCFTYEQVKSKDFFAIGGTSFVALTMANKLSLTFPQMGKLILPYLLSRNTIDEIVQILQKEVFGEDSKRKKQMKRSRSANDTEKTSTNVGQLAIKKANTVQSINNIQFMPLWTIDTGKCIDATPTLFQSGFHLYVTVGSHSGKVIVVDGISGDLKGILKLKSRIEAAVVYCPGGQPAGVIGSYDGSIVKFSLDTVTELWRINIGCMIKSKGVYCHSRLYIASYDGNIRCIDVTNGDVLDTIDICEQGISADLVLAKNQYLLLGTLSGVCASIHTYTNLVVWRGSLNSPIFASPVLYDEDKYVIFAEVCGDIHCRTVEKGIQIWKYQGAKGNIFSSLYVKKIGNFNWQVTFGCHDKTVYSLHIKNFQPRLHWKAQLSSPIYSTPCGFGDQFILAAANNGKLCIIDCDNGSILGEYQLPDETFSSPVTYGDYIFIGCRNDNLYSIKCIFNSDSSILLGENHC</sequence>
<gene>
    <name evidence="3" type="ORF">APLA_LOCUS3771</name>
</gene>
<name>A0A8S0Z8P5_ARCPL</name>
<feature type="domain" description="Pyrrolo-quinoline quinone repeat" evidence="2">
    <location>
        <begin position="635"/>
        <end position="963"/>
    </location>
</feature>
<dbReference type="InterPro" id="IPR052091">
    <property type="entry name" value="Beta-ala_Activ/Resist"/>
</dbReference>
<dbReference type="InterPro" id="IPR000873">
    <property type="entry name" value="AMP-dep_synth/lig_dom"/>
</dbReference>
<proteinExistence type="predicted"/>
<keyword evidence="4" id="KW-1185">Reference proteome</keyword>
<dbReference type="Pfam" id="PF13570">
    <property type="entry name" value="Beta-prop_ACSF4"/>
    <property type="match status" value="1"/>
</dbReference>
<dbReference type="InterPro" id="IPR002372">
    <property type="entry name" value="PQQ_rpt_dom"/>
</dbReference>
<comment type="caution">
    <text evidence="3">The sequence shown here is derived from an EMBL/GenBank/DDBJ whole genome shotgun (WGS) entry which is preliminary data.</text>
</comment>
<dbReference type="OrthoDB" id="408177at2759"/>
<evidence type="ECO:0000313" key="3">
    <source>
        <dbReference type="EMBL" id="CAB3228759.1"/>
    </source>
</evidence>
<protein>
    <submittedName>
        <fullName evidence="3">Uncharacterized protein</fullName>
    </submittedName>
</protein>
<organism evidence="3 4">
    <name type="scientific">Arctia plantaginis</name>
    <name type="common">Wood tiger moth</name>
    <name type="synonym">Phalaena plantaginis</name>
    <dbReference type="NCBI Taxonomy" id="874455"/>
    <lineage>
        <taxon>Eukaryota</taxon>
        <taxon>Metazoa</taxon>
        <taxon>Ecdysozoa</taxon>
        <taxon>Arthropoda</taxon>
        <taxon>Hexapoda</taxon>
        <taxon>Insecta</taxon>
        <taxon>Pterygota</taxon>
        <taxon>Neoptera</taxon>
        <taxon>Endopterygota</taxon>
        <taxon>Lepidoptera</taxon>
        <taxon>Glossata</taxon>
        <taxon>Ditrysia</taxon>
        <taxon>Noctuoidea</taxon>
        <taxon>Erebidae</taxon>
        <taxon>Arctiinae</taxon>
        <taxon>Arctia</taxon>
    </lineage>
</organism>
<dbReference type="InterPro" id="IPR011047">
    <property type="entry name" value="Quinoprotein_ADH-like_sf"/>
</dbReference>
<dbReference type="PANTHER" id="PTHR44394">
    <property type="entry name" value="BETA-ALANINE-ACTIVATING ENZYME"/>
    <property type="match status" value="1"/>
</dbReference>
<dbReference type="PROSITE" id="PS00455">
    <property type="entry name" value="AMP_BINDING"/>
    <property type="match status" value="1"/>
</dbReference>
<evidence type="ECO:0000313" key="4">
    <source>
        <dbReference type="Proteomes" id="UP000494106"/>
    </source>
</evidence>